<proteinExistence type="predicted"/>
<reference evidence="1" key="1">
    <citation type="submission" date="2014-11" db="EMBL/GenBank/DDBJ databases">
        <authorList>
            <person name="Amaro Gonzalez C."/>
        </authorList>
    </citation>
    <scope>NUCLEOTIDE SEQUENCE</scope>
</reference>
<evidence type="ECO:0000313" key="1">
    <source>
        <dbReference type="EMBL" id="JAH34350.1"/>
    </source>
</evidence>
<sequence length="44" mass="5042">MCHRLLARCIMGELWLQGHLCFVFQKLSLVVMIRISLSLGSIPK</sequence>
<dbReference type="EMBL" id="GBXM01058846">
    <property type="protein sequence ID" value="JAH49731.1"/>
    <property type="molecule type" value="Transcribed_RNA"/>
</dbReference>
<accession>A0A0E9S126</accession>
<dbReference type="EMBL" id="GBXM01074227">
    <property type="protein sequence ID" value="JAH34350.1"/>
    <property type="molecule type" value="Transcribed_RNA"/>
</dbReference>
<name>A0A0E9S126_ANGAN</name>
<organism evidence="1">
    <name type="scientific">Anguilla anguilla</name>
    <name type="common">European freshwater eel</name>
    <name type="synonym">Muraena anguilla</name>
    <dbReference type="NCBI Taxonomy" id="7936"/>
    <lineage>
        <taxon>Eukaryota</taxon>
        <taxon>Metazoa</taxon>
        <taxon>Chordata</taxon>
        <taxon>Craniata</taxon>
        <taxon>Vertebrata</taxon>
        <taxon>Euteleostomi</taxon>
        <taxon>Actinopterygii</taxon>
        <taxon>Neopterygii</taxon>
        <taxon>Teleostei</taxon>
        <taxon>Anguilliformes</taxon>
        <taxon>Anguillidae</taxon>
        <taxon>Anguilla</taxon>
    </lineage>
</organism>
<protein>
    <submittedName>
        <fullName evidence="1">Uncharacterized protein</fullName>
    </submittedName>
</protein>
<reference evidence="1" key="2">
    <citation type="journal article" date="2015" name="Fish Shellfish Immunol.">
        <title>Early steps in the European eel (Anguilla anguilla)-Vibrio vulnificus interaction in the gills: Role of the RtxA13 toxin.</title>
        <authorList>
            <person name="Callol A."/>
            <person name="Pajuelo D."/>
            <person name="Ebbesson L."/>
            <person name="Teles M."/>
            <person name="MacKenzie S."/>
            <person name="Amaro C."/>
        </authorList>
    </citation>
    <scope>NUCLEOTIDE SEQUENCE</scope>
</reference>
<dbReference type="AlphaFoldDB" id="A0A0E9S126"/>